<accession>A0ABY8G0V4</accession>
<evidence type="ECO:0008006" key="4">
    <source>
        <dbReference type="Google" id="ProtNLM"/>
    </source>
</evidence>
<keyword evidence="1" id="KW-1133">Transmembrane helix</keyword>
<dbReference type="RefSeq" id="WP_278012272.1">
    <property type="nucleotide sequence ID" value="NZ_CP121208.1"/>
</dbReference>
<dbReference type="EMBL" id="CP121208">
    <property type="protein sequence ID" value="WFM82846.1"/>
    <property type="molecule type" value="Genomic_DNA"/>
</dbReference>
<gene>
    <name evidence="2" type="ORF">P7079_05420</name>
</gene>
<keyword evidence="1" id="KW-0472">Membrane</keyword>
<dbReference type="Proteomes" id="UP001215216">
    <property type="component" value="Chromosome"/>
</dbReference>
<feature type="transmembrane region" description="Helical" evidence="1">
    <location>
        <begin position="7"/>
        <end position="27"/>
    </location>
</feature>
<evidence type="ECO:0000313" key="3">
    <source>
        <dbReference type="Proteomes" id="UP001215216"/>
    </source>
</evidence>
<keyword evidence="1" id="KW-0812">Transmembrane</keyword>
<keyword evidence="3" id="KW-1185">Reference proteome</keyword>
<evidence type="ECO:0000256" key="1">
    <source>
        <dbReference type="SAM" id="Phobius"/>
    </source>
</evidence>
<name>A0ABY8G0V4_9ACTO</name>
<proteinExistence type="predicted"/>
<evidence type="ECO:0000313" key="2">
    <source>
        <dbReference type="EMBL" id="WFM82846.1"/>
    </source>
</evidence>
<reference evidence="2 3" key="1">
    <citation type="submission" date="2023-03" db="EMBL/GenBank/DDBJ databases">
        <title>Complete genome of Arcanobacterium canis strain DSM 25104 isolated in 2010 from a canine otitis externa in Germany.</title>
        <authorList>
            <person name="Borowiak M."/>
            <person name="Kreitlow A."/>
            <person name="Malorny B."/>
            <person name="Laemmler C."/>
            <person name="Prenger-Berninghoff E."/>
            <person name="Ploetz M."/>
            <person name="Abdulmawjood A."/>
        </authorList>
    </citation>
    <scope>NUCLEOTIDE SEQUENCE [LARGE SCALE GENOMIC DNA]</scope>
    <source>
        <strain evidence="2 3">DSM 25104</strain>
    </source>
</reference>
<sequence length="264" mass="29049">MGSRIRFVSTLMVAALVFVVVMLVMGVRLDTHTIDPQPSSAQETSRQELALRVHALTKTSIANEAVVWEKALRSVWRAWPEDRAPHGHANPSPHHFRGSDRELLTDIVKRGASFQADRELGMSIAFAASAHLHQQRALPDVDALTRLASSPEAVGDIETAREWLEVWTARTRGSGEEEKRALISTLNDIIHGALASGVQDTRPPYQPINHDIPRAAYDLLYSRMLRMAHHADAKETDALLALGSQMQAIPGAPKLGPLPGLEKH</sequence>
<protein>
    <recommendedName>
        <fullName evidence="4">DUF4439 domain-containing protein</fullName>
    </recommendedName>
</protein>
<organism evidence="2 3">
    <name type="scientific">Arcanobacterium canis</name>
    <dbReference type="NCBI Taxonomy" id="999183"/>
    <lineage>
        <taxon>Bacteria</taxon>
        <taxon>Bacillati</taxon>
        <taxon>Actinomycetota</taxon>
        <taxon>Actinomycetes</taxon>
        <taxon>Actinomycetales</taxon>
        <taxon>Actinomycetaceae</taxon>
        <taxon>Arcanobacterium</taxon>
    </lineage>
</organism>